<protein>
    <submittedName>
        <fullName evidence="2">Uncharacterized protein</fullName>
    </submittedName>
</protein>
<proteinExistence type="predicted"/>
<sequence>MTELLLKIALLAALTHGIRALGRIAGPQRGSLLLGLPSTTAVALVACGQASGIGSASEMAEASLSGLVAAVALPLVFAQSIALGRQLAWSVSAAVFVYLAVAWGSVLVPDAGPAGRIIIATFAILAACCCARQISVSEGERPTIDLSPIRCLLLRTAVPAACLVIVTVLREATGIRWAGLFSTFPGMTLTVLVVTYLESSPAEAGRMAKSLPSANLGMVAFIGTFRFGCPTVGLGWATVCGYVLALLTLFVVGGLSRQAPPKAVEQVRVPVVRLKGMSRPRTAAQGGAFAMADSRSEFAVTRRRGKPGPCRRLSPLVEPIGL</sequence>
<feature type="transmembrane region" description="Helical" evidence="1">
    <location>
        <begin position="175"/>
        <end position="197"/>
    </location>
</feature>
<gene>
    <name evidence="2" type="ORF">V5E97_23985</name>
</gene>
<reference evidence="2" key="1">
    <citation type="submission" date="2024-05" db="EMBL/GenBank/DDBJ databases">
        <title>Planctomycetes of the genus Singulisphaera possess chitinolytic capabilities.</title>
        <authorList>
            <person name="Ivanova A."/>
        </authorList>
    </citation>
    <scope>NUCLEOTIDE SEQUENCE</scope>
    <source>
        <strain evidence="2">Ch08T</strain>
    </source>
</reference>
<feature type="transmembrane region" description="Helical" evidence="1">
    <location>
        <begin position="114"/>
        <end position="131"/>
    </location>
</feature>
<keyword evidence="1" id="KW-1133">Transmembrane helix</keyword>
<evidence type="ECO:0000256" key="1">
    <source>
        <dbReference type="SAM" id="Phobius"/>
    </source>
</evidence>
<keyword evidence="1" id="KW-0812">Transmembrane</keyword>
<name>A0AAU7C8B9_9BACT</name>
<evidence type="ECO:0000313" key="2">
    <source>
        <dbReference type="EMBL" id="XBH01407.1"/>
    </source>
</evidence>
<feature type="transmembrane region" description="Helical" evidence="1">
    <location>
        <begin position="152"/>
        <end position="169"/>
    </location>
</feature>
<dbReference type="EMBL" id="CP155447">
    <property type="protein sequence ID" value="XBH01407.1"/>
    <property type="molecule type" value="Genomic_DNA"/>
</dbReference>
<dbReference type="RefSeq" id="WP_406694110.1">
    <property type="nucleotide sequence ID" value="NZ_CP155447.1"/>
</dbReference>
<feature type="transmembrane region" description="Helical" evidence="1">
    <location>
        <begin position="87"/>
        <end position="108"/>
    </location>
</feature>
<keyword evidence="1" id="KW-0472">Membrane</keyword>
<feature type="transmembrane region" description="Helical" evidence="1">
    <location>
        <begin position="234"/>
        <end position="255"/>
    </location>
</feature>
<organism evidence="2">
    <name type="scientific">Singulisphaera sp. Ch08</name>
    <dbReference type="NCBI Taxonomy" id="3120278"/>
    <lineage>
        <taxon>Bacteria</taxon>
        <taxon>Pseudomonadati</taxon>
        <taxon>Planctomycetota</taxon>
        <taxon>Planctomycetia</taxon>
        <taxon>Isosphaerales</taxon>
        <taxon>Isosphaeraceae</taxon>
        <taxon>Singulisphaera</taxon>
    </lineage>
</organism>
<accession>A0AAU7C8B9</accession>
<dbReference type="AlphaFoldDB" id="A0AAU7C8B9"/>